<dbReference type="EMBL" id="CAGA01000073">
    <property type="protein sequence ID" value="CCE34016.1"/>
    <property type="molecule type" value="Genomic_DNA"/>
</dbReference>
<evidence type="ECO:0000313" key="2">
    <source>
        <dbReference type="EMBL" id="CCE34016.1"/>
    </source>
</evidence>
<protein>
    <submittedName>
        <fullName evidence="2">Uncharacterized protein</fullName>
    </submittedName>
</protein>
<keyword evidence="3" id="KW-1185">Reference proteome</keyword>
<reference evidence="2 3" key="1">
    <citation type="journal article" date="2013" name="PLoS Genet.">
        <title>Plant-symbiotic fungi as chemical engineers: Multi-genome analysis of the Clavicipitaceae reveals dynamics of alkaloid loci.</title>
        <authorList>
            <person name="Schardl C.L."/>
            <person name="Young C.A."/>
            <person name="Hesse U."/>
            <person name="Amyotte S.G."/>
            <person name="Andreeva K."/>
            <person name="Calie P.J."/>
            <person name="Fleetwood D.J."/>
            <person name="Haws D.C."/>
            <person name="Moore N."/>
            <person name="Oeser B."/>
            <person name="Panaccione D.G."/>
            <person name="Schweri K.K."/>
            <person name="Voisey C.R."/>
            <person name="Farman M.L."/>
            <person name="Jaromczyk J.W."/>
            <person name="Roe B.A."/>
            <person name="O'Sullivan D.M."/>
            <person name="Scott B."/>
            <person name="Tudzynski P."/>
            <person name="An Z."/>
            <person name="Arnaoudova E.G."/>
            <person name="Bullock C.T."/>
            <person name="Charlton N.D."/>
            <person name="Chen L."/>
            <person name="Cox M."/>
            <person name="Dinkins R.D."/>
            <person name="Florea S."/>
            <person name="Glenn A.E."/>
            <person name="Gordon A."/>
            <person name="Gueldener U."/>
            <person name="Harris D.R."/>
            <person name="Hollin W."/>
            <person name="Jaromczyk J."/>
            <person name="Johnson R.D."/>
            <person name="Khan A.K."/>
            <person name="Leistner E."/>
            <person name="Leuchtmann A."/>
            <person name="Li C."/>
            <person name="Liu J."/>
            <person name="Liu J."/>
            <person name="Liu M."/>
            <person name="Mace W."/>
            <person name="Machado C."/>
            <person name="Nagabhyru P."/>
            <person name="Pan J."/>
            <person name="Schmid J."/>
            <person name="Sugawara K."/>
            <person name="Steiner U."/>
            <person name="Takach J.E."/>
            <person name="Tanaka E."/>
            <person name="Webb J.S."/>
            <person name="Wilson E.V."/>
            <person name="Wiseman J.L."/>
            <person name="Yoshida R."/>
            <person name="Zeng Z."/>
        </authorList>
    </citation>
    <scope>NUCLEOTIDE SEQUENCE [LARGE SCALE GENOMIC DNA]</scope>
    <source>
        <strain evidence="2 3">20.1</strain>
    </source>
</reference>
<gene>
    <name evidence="2" type="ORF">CPUR_07947</name>
</gene>
<comment type="caution">
    <text evidence="2">The sequence shown here is derived from an EMBL/GenBank/DDBJ whole genome shotgun (WGS) entry which is preliminary data.</text>
</comment>
<accession>M1W5D1</accession>
<feature type="region of interest" description="Disordered" evidence="1">
    <location>
        <begin position="63"/>
        <end position="95"/>
    </location>
</feature>
<dbReference type="AlphaFoldDB" id="M1W5D1"/>
<organism evidence="2 3">
    <name type="scientific">Claviceps purpurea (strain 20.1)</name>
    <name type="common">Ergot fungus</name>
    <name type="synonym">Sphacelia segetum</name>
    <dbReference type="NCBI Taxonomy" id="1111077"/>
    <lineage>
        <taxon>Eukaryota</taxon>
        <taxon>Fungi</taxon>
        <taxon>Dikarya</taxon>
        <taxon>Ascomycota</taxon>
        <taxon>Pezizomycotina</taxon>
        <taxon>Sordariomycetes</taxon>
        <taxon>Hypocreomycetidae</taxon>
        <taxon>Hypocreales</taxon>
        <taxon>Clavicipitaceae</taxon>
        <taxon>Claviceps</taxon>
    </lineage>
</organism>
<evidence type="ECO:0000256" key="1">
    <source>
        <dbReference type="SAM" id="MobiDB-lite"/>
    </source>
</evidence>
<name>M1W5D1_CLAP2</name>
<proteinExistence type="predicted"/>
<feature type="compositionally biased region" description="Polar residues" evidence="1">
    <location>
        <begin position="86"/>
        <end position="95"/>
    </location>
</feature>
<dbReference type="OrthoDB" id="10443137at2759"/>
<dbReference type="Proteomes" id="UP000016801">
    <property type="component" value="Unassembled WGS sequence"/>
</dbReference>
<dbReference type="VEuPathDB" id="FungiDB:CPUR_07947"/>
<evidence type="ECO:0000313" key="3">
    <source>
        <dbReference type="Proteomes" id="UP000016801"/>
    </source>
</evidence>
<sequence>MTKPNTDQLVDLKHLKAQDAMNGPIDTDMNEELMTAKIDSGEDLSDASSEDLYGADDYCDEASATRRARGSAPGGRRRQRLGSSQATYLFQNEST</sequence>
<dbReference type="HOGENOM" id="CLU_2372609_0_0_1"/>